<dbReference type="AlphaFoldDB" id="A0AAV5CEQ9"/>
<evidence type="ECO:0000256" key="1">
    <source>
        <dbReference type="SAM" id="MobiDB-lite"/>
    </source>
</evidence>
<feature type="region of interest" description="Disordered" evidence="1">
    <location>
        <begin position="344"/>
        <end position="370"/>
    </location>
</feature>
<keyword evidence="4" id="KW-1185">Reference proteome</keyword>
<reference evidence="3" key="2">
    <citation type="submission" date="2021-12" db="EMBL/GenBank/DDBJ databases">
        <title>Resequencing data analysis of finger millet.</title>
        <authorList>
            <person name="Hatakeyama M."/>
            <person name="Aluri S."/>
            <person name="Balachadran M.T."/>
            <person name="Sivarajan S.R."/>
            <person name="Poveda L."/>
            <person name="Shimizu-Inatsugi R."/>
            <person name="Schlapbach R."/>
            <person name="Sreeman S.M."/>
            <person name="Shimizu K.K."/>
        </authorList>
    </citation>
    <scope>NUCLEOTIDE SEQUENCE</scope>
</reference>
<sequence>MRKEPFFFDEAEAVADHKRRLLREEEELRQRQIFENRLDRVTGFDPKQGGLYYTRFGFYDLAIFDPEEESSLGPMRYTDRVYKGADDPELVLYPGINVLSVKIVTLDDLKFPIHVYGTVVARDSLDRKCVYLFRRDEDQCQVINSESESLILCGPKRGLVLIDDTHVEIDLKIKDPRWQSGVELSKGYVSVRSIRRMKNVVESKSLESRLSTVEVMYAVEKDAVEATIDFEVLRGKFYGEITACTTSIPESLVLHDSKVAGKLGGCRKGTIQLLRSVITVNIKDMLTIRAMTCVDFFVVHRRETTPVAYTHKKFQSDQIAPNFFFLFTSRLNTPFLPVPQEPCPPALAAGRHGPASPRRRSHSRSRLPLAPSAMLPVQPESCPLALAVGLCDPASPRLREPTHRRREAGVAARGGAMTLAMTVVRGSEEERR</sequence>
<accession>A0AAV5CEQ9</accession>
<comment type="caution">
    <text evidence="3">The sequence shown here is derived from an EMBL/GenBank/DDBJ whole genome shotgun (WGS) entry which is preliminary data.</text>
</comment>
<organism evidence="3 4">
    <name type="scientific">Eleusine coracana subsp. coracana</name>
    <dbReference type="NCBI Taxonomy" id="191504"/>
    <lineage>
        <taxon>Eukaryota</taxon>
        <taxon>Viridiplantae</taxon>
        <taxon>Streptophyta</taxon>
        <taxon>Embryophyta</taxon>
        <taxon>Tracheophyta</taxon>
        <taxon>Spermatophyta</taxon>
        <taxon>Magnoliopsida</taxon>
        <taxon>Liliopsida</taxon>
        <taxon>Poales</taxon>
        <taxon>Poaceae</taxon>
        <taxon>PACMAD clade</taxon>
        <taxon>Chloridoideae</taxon>
        <taxon>Cynodonteae</taxon>
        <taxon>Eleusininae</taxon>
        <taxon>Eleusine</taxon>
    </lineage>
</organism>
<feature type="domain" description="DUF6598" evidence="2">
    <location>
        <begin position="96"/>
        <end position="295"/>
    </location>
</feature>
<dbReference type="Pfam" id="PF20241">
    <property type="entry name" value="DUF6598"/>
    <property type="match status" value="1"/>
</dbReference>
<gene>
    <name evidence="3" type="primary">ga13434</name>
    <name evidence="3" type="ORF">PR202_ga13434</name>
</gene>
<evidence type="ECO:0000313" key="4">
    <source>
        <dbReference type="Proteomes" id="UP001054889"/>
    </source>
</evidence>
<dbReference type="Proteomes" id="UP001054889">
    <property type="component" value="Unassembled WGS sequence"/>
</dbReference>
<dbReference type="InterPro" id="IPR046533">
    <property type="entry name" value="DUF6598"/>
</dbReference>
<proteinExistence type="predicted"/>
<name>A0AAV5CEQ9_ELECO</name>
<evidence type="ECO:0000313" key="3">
    <source>
        <dbReference type="EMBL" id="GJM96580.1"/>
    </source>
</evidence>
<protein>
    <recommendedName>
        <fullName evidence="2">DUF6598 domain-containing protein</fullName>
    </recommendedName>
</protein>
<evidence type="ECO:0000259" key="2">
    <source>
        <dbReference type="Pfam" id="PF20241"/>
    </source>
</evidence>
<dbReference type="EMBL" id="BQKI01000006">
    <property type="protein sequence ID" value="GJM96580.1"/>
    <property type="molecule type" value="Genomic_DNA"/>
</dbReference>
<dbReference type="PANTHER" id="PTHR33065:SF64">
    <property type="entry name" value="OS05G0109100 PROTEIN"/>
    <property type="match status" value="1"/>
</dbReference>
<reference evidence="3" key="1">
    <citation type="journal article" date="2018" name="DNA Res.">
        <title>Multiple hybrid de novo genome assembly of finger millet, an orphan allotetraploid crop.</title>
        <authorList>
            <person name="Hatakeyama M."/>
            <person name="Aluri S."/>
            <person name="Balachadran M.T."/>
            <person name="Sivarajan S.R."/>
            <person name="Patrignani A."/>
            <person name="Gruter S."/>
            <person name="Poveda L."/>
            <person name="Shimizu-Inatsugi R."/>
            <person name="Baeten J."/>
            <person name="Francoijs K.J."/>
            <person name="Nataraja K.N."/>
            <person name="Reddy Y.A.N."/>
            <person name="Phadnis S."/>
            <person name="Ravikumar R.L."/>
            <person name="Schlapbach R."/>
            <person name="Sreeman S.M."/>
            <person name="Shimizu K.K."/>
        </authorList>
    </citation>
    <scope>NUCLEOTIDE SEQUENCE</scope>
</reference>
<dbReference type="PANTHER" id="PTHR33065">
    <property type="entry name" value="OS07G0486400 PROTEIN"/>
    <property type="match status" value="1"/>
</dbReference>